<keyword evidence="1" id="KW-0472">Membrane</keyword>
<dbReference type="Gene3D" id="3.10.450.40">
    <property type="match status" value="2"/>
</dbReference>
<dbReference type="RefSeq" id="WP_076170879.1">
    <property type="nucleotide sequence ID" value="NZ_MRTP01000004.1"/>
</dbReference>
<feature type="domain" description="Cell wall elongation regulator TseB-like" evidence="2">
    <location>
        <begin position="39"/>
        <end position="84"/>
    </location>
</feature>
<dbReference type="InterPro" id="IPR046350">
    <property type="entry name" value="Cystatin_sf"/>
</dbReference>
<evidence type="ECO:0000313" key="4">
    <source>
        <dbReference type="Proteomes" id="UP000187172"/>
    </source>
</evidence>
<keyword evidence="1" id="KW-0812">Transmembrane</keyword>
<organism evidence="3 4">
    <name type="scientific">Paenibacillus rhizosphaerae</name>
    <dbReference type="NCBI Taxonomy" id="297318"/>
    <lineage>
        <taxon>Bacteria</taxon>
        <taxon>Bacillati</taxon>
        <taxon>Bacillota</taxon>
        <taxon>Bacilli</taxon>
        <taxon>Bacillales</taxon>
        <taxon>Paenibacillaceae</taxon>
        <taxon>Paenibacillus</taxon>
    </lineage>
</organism>
<name>A0A1R1ENU5_9BACL</name>
<dbReference type="AlphaFoldDB" id="A0A1R1ENU5"/>
<feature type="transmembrane region" description="Helical" evidence="1">
    <location>
        <begin position="7"/>
        <end position="26"/>
    </location>
</feature>
<reference evidence="3 4" key="1">
    <citation type="submission" date="2016-11" db="EMBL/GenBank/DDBJ databases">
        <title>Paenibacillus species isolates.</title>
        <authorList>
            <person name="Beno S.M."/>
        </authorList>
    </citation>
    <scope>NUCLEOTIDE SEQUENCE [LARGE SCALE GENOMIC DNA]</scope>
    <source>
        <strain evidence="3 4">FSL R5-0378</strain>
    </source>
</reference>
<keyword evidence="1" id="KW-1133">Transmembrane helix</keyword>
<dbReference type="SUPFAM" id="SSF54403">
    <property type="entry name" value="Cystatin/monellin"/>
    <property type="match status" value="2"/>
</dbReference>
<proteinExistence type="predicted"/>
<evidence type="ECO:0000313" key="3">
    <source>
        <dbReference type="EMBL" id="OMF53496.1"/>
    </source>
</evidence>
<evidence type="ECO:0000259" key="2">
    <source>
        <dbReference type="Pfam" id="PF17881"/>
    </source>
</evidence>
<evidence type="ECO:0000256" key="1">
    <source>
        <dbReference type="SAM" id="Phobius"/>
    </source>
</evidence>
<dbReference type="Proteomes" id="UP000187172">
    <property type="component" value="Unassembled WGS sequence"/>
</dbReference>
<dbReference type="EMBL" id="MRTP01000004">
    <property type="protein sequence ID" value="OMF53496.1"/>
    <property type="molecule type" value="Genomic_DNA"/>
</dbReference>
<dbReference type="InterPro" id="IPR041401">
    <property type="entry name" value="TseB-like_dom"/>
</dbReference>
<comment type="caution">
    <text evidence="3">The sequence shown here is derived from an EMBL/GenBank/DDBJ whole genome shotgun (WGS) entry which is preliminary data.</text>
</comment>
<accession>A0A1R1ENU5</accession>
<protein>
    <recommendedName>
        <fullName evidence="2">Cell wall elongation regulator TseB-like domain-containing protein</fullName>
    </recommendedName>
</protein>
<keyword evidence="4" id="KW-1185">Reference proteome</keyword>
<gene>
    <name evidence="3" type="ORF">BK138_16760</name>
</gene>
<dbReference type="Pfam" id="PF17881">
    <property type="entry name" value="TseB"/>
    <property type="match status" value="1"/>
</dbReference>
<dbReference type="STRING" id="297318.BK138_16760"/>
<sequence length="172" mass="19882">MKNKKKWIFLGIVALLLIIFGAYRYFIYVLQDQWSEKDTAIAKAKQEAGIVSVADAQKSVWDQNSIYWVVEGTNKTGQEVMVWVQFTDQGKPKEGQNTVHQELLSSGMSKEKMKAKIKSSIPGIKDMRLVPGVYNGEYVWQLFYKVKDHYYYQFYRFSDGAEIGSPFTLPNR</sequence>